<evidence type="ECO:0000313" key="3">
    <source>
        <dbReference type="EMBL" id="QDV32978.1"/>
    </source>
</evidence>
<dbReference type="AlphaFoldDB" id="A0A518GWK8"/>
<dbReference type="RefSeq" id="WP_145267410.1">
    <property type="nucleotide sequence ID" value="NZ_CP036426.1"/>
</dbReference>
<feature type="region of interest" description="Disordered" evidence="1">
    <location>
        <begin position="445"/>
        <end position="492"/>
    </location>
</feature>
<feature type="domain" description="CARDB" evidence="2">
    <location>
        <begin position="323"/>
        <end position="440"/>
    </location>
</feature>
<dbReference type="Gene3D" id="2.60.40.10">
    <property type="entry name" value="Immunoglobulins"/>
    <property type="match status" value="3"/>
</dbReference>
<dbReference type="InterPro" id="IPR013783">
    <property type="entry name" value="Ig-like_fold"/>
</dbReference>
<dbReference type="EMBL" id="CP036426">
    <property type="protein sequence ID" value="QDV32978.1"/>
    <property type="molecule type" value="Genomic_DNA"/>
</dbReference>
<dbReference type="OrthoDB" id="242866at2"/>
<evidence type="ECO:0000256" key="1">
    <source>
        <dbReference type="SAM" id="MobiDB-lite"/>
    </source>
</evidence>
<dbReference type="Pfam" id="PF07705">
    <property type="entry name" value="CARDB"/>
    <property type="match status" value="2"/>
</dbReference>
<gene>
    <name evidence="3" type="ORF">ElP_08200</name>
</gene>
<accession>A0A518GWK8</accession>
<feature type="region of interest" description="Disordered" evidence="1">
    <location>
        <begin position="506"/>
        <end position="536"/>
    </location>
</feature>
<proteinExistence type="predicted"/>
<keyword evidence="4" id="KW-1185">Reference proteome</keyword>
<dbReference type="KEGG" id="tpla:ElP_08200"/>
<feature type="region of interest" description="Disordered" evidence="1">
    <location>
        <begin position="1"/>
        <end position="20"/>
    </location>
</feature>
<feature type="compositionally biased region" description="Basic and acidic residues" evidence="1">
    <location>
        <begin position="1"/>
        <end position="11"/>
    </location>
</feature>
<evidence type="ECO:0000259" key="2">
    <source>
        <dbReference type="Pfam" id="PF07705"/>
    </source>
</evidence>
<feature type="compositionally biased region" description="Pro residues" evidence="1">
    <location>
        <begin position="463"/>
        <end position="483"/>
    </location>
</feature>
<feature type="domain" description="CARDB" evidence="2">
    <location>
        <begin position="47"/>
        <end position="159"/>
    </location>
</feature>
<protein>
    <recommendedName>
        <fullName evidence="2">CARDB domain-containing protein</fullName>
    </recommendedName>
</protein>
<dbReference type="InterPro" id="IPR011635">
    <property type="entry name" value="CARDB"/>
</dbReference>
<sequence>MPTHDRRDAAGRRAGSRGPKILRFEPLEGRQLLSASAEAVAAGAKAPDLVAVSFRSEPYGDWGQELKLSGTLRNQGTADADTPFKVDVYVSTAADRSTGAVKMGSIAFDGLEAGADEAFEAVLDLPPTAVPRVGADNAVHIGLVVDAGNAVAELDTANNLDRGVGVDSAVVIVVPHQPASLAIRSVRFDQNTLAWGDSVRVTARVENTLGGPAEASTARVVLTPPGVAVGSGQEVTLVGDLEVPELLPYQSVDVTAVVRLPGGAPKDFPAAGGYIARVVADADHDVTPALTAQPPQGRAVDWEVLAISPDPAAEPADPAAPRPDLAPADVLTPGATLTWGGTFQVSSQITNQGQAASGPIKIRYLLGGPNGELTSALVLGHGELPEGIAAGASTTVTQQLKLPGKLPFGLQLGNGLGRVIVQVDPENTIDEADEADNLYASAPMTLALPTPVGPDSPYSPGTPTDPDPSPSPQPTPNPRPPVVGRPDQQQRIQLYRARLQAFRQLLEQRRQAQLDRTPGRPSPFPNRPGGFPGNSG</sequence>
<organism evidence="3 4">
    <name type="scientific">Tautonia plasticadhaerens</name>
    <dbReference type="NCBI Taxonomy" id="2527974"/>
    <lineage>
        <taxon>Bacteria</taxon>
        <taxon>Pseudomonadati</taxon>
        <taxon>Planctomycetota</taxon>
        <taxon>Planctomycetia</taxon>
        <taxon>Isosphaerales</taxon>
        <taxon>Isosphaeraceae</taxon>
        <taxon>Tautonia</taxon>
    </lineage>
</organism>
<dbReference type="Proteomes" id="UP000317835">
    <property type="component" value="Chromosome"/>
</dbReference>
<evidence type="ECO:0000313" key="4">
    <source>
        <dbReference type="Proteomes" id="UP000317835"/>
    </source>
</evidence>
<name>A0A518GWK8_9BACT</name>
<reference evidence="3 4" key="1">
    <citation type="submission" date="2019-02" db="EMBL/GenBank/DDBJ databases">
        <title>Deep-cultivation of Planctomycetes and their phenomic and genomic characterization uncovers novel biology.</title>
        <authorList>
            <person name="Wiegand S."/>
            <person name="Jogler M."/>
            <person name="Boedeker C."/>
            <person name="Pinto D."/>
            <person name="Vollmers J."/>
            <person name="Rivas-Marin E."/>
            <person name="Kohn T."/>
            <person name="Peeters S.H."/>
            <person name="Heuer A."/>
            <person name="Rast P."/>
            <person name="Oberbeckmann S."/>
            <person name="Bunk B."/>
            <person name="Jeske O."/>
            <person name="Meyerdierks A."/>
            <person name="Storesund J.E."/>
            <person name="Kallscheuer N."/>
            <person name="Luecker S."/>
            <person name="Lage O.M."/>
            <person name="Pohl T."/>
            <person name="Merkel B.J."/>
            <person name="Hornburger P."/>
            <person name="Mueller R.-W."/>
            <person name="Bruemmer F."/>
            <person name="Labrenz M."/>
            <person name="Spormann A.M."/>
            <person name="Op den Camp H."/>
            <person name="Overmann J."/>
            <person name="Amann R."/>
            <person name="Jetten M.S.M."/>
            <person name="Mascher T."/>
            <person name="Medema M.H."/>
            <person name="Devos D.P."/>
            <person name="Kaster A.-K."/>
            <person name="Ovreas L."/>
            <person name="Rohde M."/>
            <person name="Galperin M.Y."/>
            <person name="Jogler C."/>
        </authorList>
    </citation>
    <scope>NUCLEOTIDE SEQUENCE [LARGE SCALE GENOMIC DNA]</scope>
    <source>
        <strain evidence="3 4">ElP</strain>
    </source>
</reference>